<dbReference type="InterPro" id="IPR001753">
    <property type="entry name" value="Enoyl-CoA_hydra/iso"/>
</dbReference>
<comment type="similarity">
    <text evidence="1">Belongs to the enoyl-CoA hydratase/isomerase family.</text>
</comment>
<dbReference type="Proteomes" id="UP000029640">
    <property type="component" value="Unassembled WGS sequence"/>
</dbReference>
<dbReference type="PANTHER" id="PTHR43802:SF1">
    <property type="entry name" value="IP11341P-RELATED"/>
    <property type="match status" value="1"/>
</dbReference>
<keyword evidence="2" id="KW-0456">Lyase</keyword>
<dbReference type="CDD" id="cd06558">
    <property type="entry name" value="crotonase-like"/>
    <property type="match status" value="1"/>
</dbReference>
<dbReference type="PANTHER" id="PTHR43802">
    <property type="entry name" value="ENOYL-COA HYDRATASE"/>
    <property type="match status" value="1"/>
</dbReference>
<keyword evidence="3" id="KW-1185">Reference proteome</keyword>
<sequence length="259" mass="28636">MPQVETRVDGHILHIHLTRPEKYNALSLEMYHALAEAYYRLDNDPELRVAVLSAEGKHFTAGVELDQWASIFSSGEGFPARAGEIDPMGTAGALHRKPVVIAVQGYCFTWGVEALLNTEIRVAASDTQFQMLEVQRGLYPCGGATMRLPREIGWGNAQRVLLTGDRWSAEEALRWGMVQELTEPGAQIDRALALARRVAAAAPLAVQACLRATRFSEENDRESSVAQFLRDLVPVMASEDAAEGVQSFIERRQAVFKGR</sequence>
<evidence type="ECO:0000256" key="1">
    <source>
        <dbReference type="ARBA" id="ARBA00005254"/>
    </source>
</evidence>
<dbReference type="HOGENOM" id="CLU_009834_7_6_6"/>
<dbReference type="InterPro" id="IPR014748">
    <property type="entry name" value="Enoyl-CoA_hydra_C"/>
</dbReference>
<dbReference type="OrthoDB" id="9775794at2"/>
<accession>A0A095X1D7</accession>
<dbReference type="Pfam" id="PF00378">
    <property type="entry name" value="ECH_1"/>
    <property type="match status" value="1"/>
</dbReference>
<dbReference type="EC" id="4.2.1.17" evidence="2"/>
<dbReference type="InterPro" id="IPR029045">
    <property type="entry name" value="ClpP/crotonase-like_dom_sf"/>
</dbReference>
<dbReference type="eggNOG" id="COG1024">
    <property type="taxonomic scope" value="Bacteria"/>
</dbReference>
<evidence type="ECO:0000313" key="2">
    <source>
        <dbReference type="EMBL" id="KGE04674.1"/>
    </source>
</evidence>
<comment type="caution">
    <text evidence="2">The sequence shown here is derived from an EMBL/GenBank/DDBJ whole genome shotgun (WGS) entry which is preliminary data.</text>
</comment>
<dbReference type="SUPFAM" id="SSF52096">
    <property type="entry name" value="ClpP/crotonase"/>
    <property type="match status" value="1"/>
</dbReference>
<protein>
    <submittedName>
        <fullName evidence="2">Enoyl-CoA hydratase</fullName>
        <ecNumber evidence="2">4.2.1.17</ecNumber>
    </submittedName>
</protein>
<organism evidence="2 3">
    <name type="scientific">Pseudohaliea rubra DSM 19751</name>
    <dbReference type="NCBI Taxonomy" id="1265313"/>
    <lineage>
        <taxon>Bacteria</taxon>
        <taxon>Pseudomonadati</taxon>
        <taxon>Pseudomonadota</taxon>
        <taxon>Gammaproteobacteria</taxon>
        <taxon>Cellvibrionales</taxon>
        <taxon>Halieaceae</taxon>
        <taxon>Pseudohaliea</taxon>
    </lineage>
</organism>
<dbReference type="Gene3D" id="1.10.12.10">
    <property type="entry name" value="Lyase 2-enoyl-coa Hydratase, Chain A, domain 2"/>
    <property type="match status" value="1"/>
</dbReference>
<dbReference type="NCBIfam" id="NF005126">
    <property type="entry name" value="PRK06563.1"/>
    <property type="match status" value="1"/>
</dbReference>
<dbReference type="EMBL" id="AUVB01000021">
    <property type="protein sequence ID" value="KGE04674.1"/>
    <property type="molecule type" value="Genomic_DNA"/>
</dbReference>
<dbReference type="Gene3D" id="3.90.226.10">
    <property type="entry name" value="2-enoyl-CoA Hydratase, Chain A, domain 1"/>
    <property type="match status" value="1"/>
</dbReference>
<reference evidence="2 3" key="1">
    <citation type="journal article" date="2014" name="Genome Announc.">
        <title>Genome Sequence of Gammaproteobacterial Pseudohaliea rubra Type Strain DSM 19751, Isolated from Coastal Seawater of the Mediterranean Sea.</title>
        <authorList>
            <person name="Spring S."/>
            <person name="Fiebig A."/>
            <person name="Riedel T."/>
            <person name="Goker M."/>
            <person name="Klenk H.P."/>
        </authorList>
    </citation>
    <scope>NUCLEOTIDE SEQUENCE [LARGE SCALE GENOMIC DNA]</scope>
    <source>
        <strain evidence="2 3">DSM 19751</strain>
    </source>
</reference>
<dbReference type="STRING" id="1265313.HRUBRA_00699"/>
<gene>
    <name evidence="2" type="ORF">HRUBRA_00699</name>
</gene>
<dbReference type="PATRIC" id="fig|1265313.6.peg.693"/>
<dbReference type="AlphaFoldDB" id="A0A095X1D7"/>
<dbReference type="RefSeq" id="WP_035516272.1">
    <property type="nucleotide sequence ID" value="NZ_KN234763.1"/>
</dbReference>
<name>A0A095X1D7_9GAMM</name>
<proteinExistence type="inferred from homology"/>
<evidence type="ECO:0000313" key="3">
    <source>
        <dbReference type="Proteomes" id="UP000029640"/>
    </source>
</evidence>
<dbReference type="GO" id="GO:0004300">
    <property type="term" value="F:enoyl-CoA hydratase activity"/>
    <property type="evidence" value="ECO:0007669"/>
    <property type="project" value="UniProtKB-EC"/>
</dbReference>